<dbReference type="EMBL" id="AP023366">
    <property type="protein sequence ID" value="BCJ87071.1"/>
    <property type="molecule type" value="Genomic_DNA"/>
</dbReference>
<feature type="transmembrane region" description="Helical" evidence="7">
    <location>
        <begin position="14"/>
        <end position="39"/>
    </location>
</feature>
<evidence type="ECO:0000256" key="7">
    <source>
        <dbReference type="SAM" id="Phobius"/>
    </source>
</evidence>
<sequence length="444" mass="48027">MSSLLYRLDQKPPLWMTVVSAVQWFMITLTSSLVVPLVISQAFGLDQAQTAQFMQLTFFLVGIVSLLQVWFGHRYPIMEGPAGMWWGIFLIVVNIGMASGLSAVQVGQSLEAGLMCIGMILFLLGLFGLVNYLRNLFTPLVSGCFMLILPFSMSGTFVQGMLGVGQSGKIQAGTALVALLVLALTIWLSQSRWKWFRTFSILIALLTGWLIYILLGWAAPVQKADSWFTVPHLLFWGTPRLDWGIVFISILTGLILISNLITSISVTAKAAGEEPTKRSLNRGGQMTGVAHFLSGMGGVVGLVPLSIAAGVIEMTGMAARLPFVIASFLMISLGFFPFIGLLFAAIPVPVGYAVLFVTFTQLVGFGLRDLQTVQMEPRNVMTIGLSLMFGIGVMFLPKTALQGINPVLADLLGNGLIVGVIAGIVLEQIVFRRRPEAGDSQQSA</sequence>
<feature type="transmembrane region" description="Helical" evidence="7">
    <location>
        <begin position="379"/>
        <end position="396"/>
    </location>
</feature>
<evidence type="ECO:0000256" key="1">
    <source>
        <dbReference type="ARBA" id="ARBA00004141"/>
    </source>
</evidence>
<dbReference type="NCBIfam" id="NF037981">
    <property type="entry name" value="NCS2_1"/>
    <property type="match status" value="1"/>
</dbReference>
<evidence type="ECO:0000256" key="3">
    <source>
        <dbReference type="ARBA" id="ARBA00022448"/>
    </source>
</evidence>
<feature type="transmembrane region" description="Helical" evidence="7">
    <location>
        <begin position="195"/>
        <end position="220"/>
    </location>
</feature>
<organism evidence="8 9">
    <name type="scientific">Effusibacillus dendaii</name>
    <dbReference type="NCBI Taxonomy" id="2743772"/>
    <lineage>
        <taxon>Bacteria</taxon>
        <taxon>Bacillati</taxon>
        <taxon>Bacillota</taxon>
        <taxon>Bacilli</taxon>
        <taxon>Bacillales</taxon>
        <taxon>Alicyclobacillaceae</taxon>
        <taxon>Effusibacillus</taxon>
    </lineage>
</organism>
<keyword evidence="4 7" id="KW-0812">Transmembrane</keyword>
<dbReference type="GO" id="GO:0005886">
    <property type="term" value="C:plasma membrane"/>
    <property type="evidence" value="ECO:0007669"/>
    <property type="project" value="TreeGrafter"/>
</dbReference>
<feature type="transmembrane region" description="Helical" evidence="7">
    <location>
        <begin position="51"/>
        <end position="71"/>
    </location>
</feature>
<dbReference type="Pfam" id="PF00860">
    <property type="entry name" value="Xan_ur_permease"/>
    <property type="match status" value="1"/>
</dbReference>
<feature type="transmembrane region" description="Helical" evidence="7">
    <location>
        <begin position="111"/>
        <end position="130"/>
    </location>
</feature>
<dbReference type="PANTHER" id="PTHR42810:SF1">
    <property type="entry name" value="PURINE PERMEASE YWDJ-RELATED"/>
    <property type="match status" value="1"/>
</dbReference>
<feature type="transmembrane region" description="Helical" evidence="7">
    <location>
        <begin position="408"/>
        <end position="426"/>
    </location>
</feature>
<feature type="transmembrane region" description="Helical" evidence="7">
    <location>
        <begin position="288"/>
        <end position="311"/>
    </location>
</feature>
<feature type="transmembrane region" description="Helical" evidence="7">
    <location>
        <begin position="170"/>
        <end position="189"/>
    </location>
</feature>
<comment type="subcellular location">
    <subcellularLocation>
        <location evidence="1">Membrane</location>
        <topology evidence="1">Multi-pass membrane protein</topology>
    </subcellularLocation>
</comment>
<dbReference type="Proteomes" id="UP000593802">
    <property type="component" value="Chromosome"/>
</dbReference>
<evidence type="ECO:0000256" key="5">
    <source>
        <dbReference type="ARBA" id="ARBA00022989"/>
    </source>
</evidence>
<name>A0A7I8DGZ3_9BACL</name>
<keyword evidence="3" id="KW-0813">Transport</keyword>
<evidence type="ECO:0000256" key="2">
    <source>
        <dbReference type="ARBA" id="ARBA00008821"/>
    </source>
</evidence>
<feature type="transmembrane region" description="Helical" evidence="7">
    <location>
        <begin position="323"/>
        <end position="344"/>
    </location>
</feature>
<dbReference type="KEGG" id="eff:skT53_20560"/>
<keyword evidence="9" id="KW-1185">Reference proteome</keyword>
<evidence type="ECO:0000256" key="6">
    <source>
        <dbReference type="ARBA" id="ARBA00023136"/>
    </source>
</evidence>
<comment type="similarity">
    <text evidence="2">Belongs to the nucleobase:cation symporter-2 (NCS2) (TC 2.A.40) family.</text>
</comment>
<evidence type="ECO:0000313" key="8">
    <source>
        <dbReference type="EMBL" id="BCJ87071.1"/>
    </source>
</evidence>
<feature type="transmembrane region" description="Helical" evidence="7">
    <location>
        <begin position="83"/>
        <end position="104"/>
    </location>
</feature>
<keyword evidence="5 7" id="KW-1133">Transmembrane helix</keyword>
<proteinExistence type="inferred from homology"/>
<feature type="transmembrane region" description="Helical" evidence="7">
    <location>
        <begin position="241"/>
        <end position="268"/>
    </location>
</feature>
<reference evidence="8 9" key="1">
    <citation type="submission" date="2020-08" db="EMBL/GenBank/DDBJ databases">
        <title>Complete Genome Sequence of Effusibacillus dendaii Strain skT53, Isolated from Farmland soil.</title>
        <authorList>
            <person name="Konishi T."/>
            <person name="Kawasaki H."/>
        </authorList>
    </citation>
    <scope>NUCLEOTIDE SEQUENCE [LARGE SCALE GENOMIC DNA]</scope>
    <source>
        <strain evidence="9">skT53</strain>
    </source>
</reference>
<dbReference type="GO" id="GO:0042907">
    <property type="term" value="F:xanthine transmembrane transporter activity"/>
    <property type="evidence" value="ECO:0007669"/>
    <property type="project" value="TreeGrafter"/>
</dbReference>
<keyword evidence="6 7" id="KW-0472">Membrane</keyword>
<dbReference type="PANTHER" id="PTHR42810">
    <property type="entry name" value="PURINE PERMEASE C1399.01C-RELATED"/>
    <property type="match status" value="1"/>
</dbReference>
<dbReference type="RefSeq" id="WP_200756710.1">
    <property type="nucleotide sequence ID" value="NZ_AP023366.1"/>
</dbReference>
<dbReference type="AlphaFoldDB" id="A0A7I8DGZ3"/>
<evidence type="ECO:0000313" key="9">
    <source>
        <dbReference type="Proteomes" id="UP000593802"/>
    </source>
</evidence>
<accession>A0A7I8DGZ3</accession>
<evidence type="ECO:0000256" key="4">
    <source>
        <dbReference type="ARBA" id="ARBA00022692"/>
    </source>
</evidence>
<feature type="transmembrane region" description="Helical" evidence="7">
    <location>
        <begin position="136"/>
        <end position="158"/>
    </location>
</feature>
<gene>
    <name evidence="8" type="primary">ywdJ</name>
    <name evidence="8" type="ORF">skT53_20560</name>
</gene>
<dbReference type="InterPro" id="IPR006043">
    <property type="entry name" value="NCS2"/>
</dbReference>
<protein>
    <submittedName>
        <fullName evidence="8">Putative purine permease YwdJ</fullName>
    </submittedName>
</protein>